<sequence length="240" mass="27105">MMGFPNCAANIVYGALTMQKVQRFPVARYTIADSESRYFADSRSEDSQDEDSRPYLSVQNIILPKDIKAFNTGSSIKRWANKRPRLRSAKSQIRKEEDSVETDLDSLDVSNLIKELQSECEEDEINEFEEKQPEGLDPDIKKLLEEIDKKGNAVVSGGATVDNVISNYSMEFAMESNRTDAMLSEPSRFPVESAPATIAEPKNNNGSFMFQVFCTEKQEEKKDFILESKKAVLFSRGAEK</sequence>
<dbReference type="EMBL" id="VTPC01090695">
    <property type="protein sequence ID" value="KAF2881828.1"/>
    <property type="molecule type" value="Genomic_DNA"/>
</dbReference>
<evidence type="ECO:0000313" key="2">
    <source>
        <dbReference type="Proteomes" id="UP000801492"/>
    </source>
</evidence>
<accession>A0A8K0C778</accession>
<gene>
    <name evidence="1" type="ORF">ILUMI_24345</name>
</gene>
<reference evidence="1" key="1">
    <citation type="submission" date="2019-08" db="EMBL/GenBank/DDBJ databases">
        <title>The genome of the North American firefly Photinus pyralis.</title>
        <authorList>
            <consortium name="Photinus pyralis genome working group"/>
            <person name="Fallon T.R."/>
            <person name="Sander Lower S.E."/>
            <person name="Weng J.-K."/>
        </authorList>
    </citation>
    <scope>NUCLEOTIDE SEQUENCE</scope>
    <source>
        <strain evidence="1">TRF0915ILg1</strain>
        <tissue evidence="1">Whole body</tissue>
    </source>
</reference>
<evidence type="ECO:0000313" key="1">
    <source>
        <dbReference type="EMBL" id="KAF2881828.1"/>
    </source>
</evidence>
<comment type="caution">
    <text evidence="1">The sequence shown here is derived from an EMBL/GenBank/DDBJ whole genome shotgun (WGS) entry which is preliminary data.</text>
</comment>
<dbReference type="OrthoDB" id="6712302at2759"/>
<organism evidence="1 2">
    <name type="scientific">Ignelater luminosus</name>
    <name type="common">Cucubano</name>
    <name type="synonym">Pyrophorus luminosus</name>
    <dbReference type="NCBI Taxonomy" id="2038154"/>
    <lineage>
        <taxon>Eukaryota</taxon>
        <taxon>Metazoa</taxon>
        <taxon>Ecdysozoa</taxon>
        <taxon>Arthropoda</taxon>
        <taxon>Hexapoda</taxon>
        <taxon>Insecta</taxon>
        <taxon>Pterygota</taxon>
        <taxon>Neoptera</taxon>
        <taxon>Endopterygota</taxon>
        <taxon>Coleoptera</taxon>
        <taxon>Polyphaga</taxon>
        <taxon>Elateriformia</taxon>
        <taxon>Elateroidea</taxon>
        <taxon>Elateridae</taxon>
        <taxon>Agrypninae</taxon>
        <taxon>Pyrophorini</taxon>
        <taxon>Ignelater</taxon>
    </lineage>
</organism>
<proteinExistence type="predicted"/>
<dbReference type="AlphaFoldDB" id="A0A8K0C778"/>
<dbReference type="Proteomes" id="UP000801492">
    <property type="component" value="Unassembled WGS sequence"/>
</dbReference>
<name>A0A8K0C778_IGNLU</name>
<keyword evidence="2" id="KW-1185">Reference proteome</keyword>
<protein>
    <submittedName>
        <fullName evidence="1">Uncharacterized protein</fullName>
    </submittedName>
</protein>